<evidence type="ECO:0000313" key="2">
    <source>
        <dbReference type="EMBL" id="CBZ25810.1"/>
    </source>
</evidence>
<dbReference type="EMBL" id="FR799572">
    <property type="protein sequence ID" value="CBZ25810.1"/>
    <property type="molecule type" value="Genomic_DNA"/>
</dbReference>
<gene>
    <name evidence="2" type="ORF">LMXM_19_1360</name>
</gene>
<organism evidence="2 3">
    <name type="scientific">Leishmania mexicana (strain MHOM/GT/2001/U1103)</name>
    <dbReference type="NCBI Taxonomy" id="929439"/>
    <lineage>
        <taxon>Eukaryota</taxon>
        <taxon>Discoba</taxon>
        <taxon>Euglenozoa</taxon>
        <taxon>Kinetoplastea</taxon>
        <taxon>Metakinetoplastina</taxon>
        <taxon>Trypanosomatida</taxon>
        <taxon>Trypanosomatidae</taxon>
        <taxon>Leishmaniinae</taxon>
        <taxon>Leishmania</taxon>
    </lineage>
</organism>
<dbReference type="RefSeq" id="XP_003874314.1">
    <property type="nucleotide sequence ID" value="XM_003874265.1"/>
</dbReference>
<evidence type="ECO:0000313" key="3">
    <source>
        <dbReference type="Proteomes" id="UP000007259"/>
    </source>
</evidence>
<dbReference type="AlphaFoldDB" id="E9AS89"/>
<keyword evidence="1" id="KW-1133">Transmembrane helix</keyword>
<keyword evidence="3" id="KW-1185">Reference proteome</keyword>
<dbReference type="GeneID" id="13447864"/>
<keyword evidence="1" id="KW-0812">Transmembrane</keyword>
<evidence type="ECO:0008006" key="4">
    <source>
        <dbReference type="Google" id="ProtNLM"/>
    </source>
</evidence>
<feature type="transmembrane region" description="Helical" evidence="1">
    <location>
        <begin position="79"/>
        <end position="100"/>
    </location>
</feature>
<evidence type="ECO:0000256" key="1">
    <source>
        <dbReference type="SAM" id="Phobius"/>
    </source>
</evidence>
<keyword evidence="1" id="KW-0472">Membrane</keyword>
<sequence length="160" mass="17451">MNGSAHTHNRIGTSYISHSPFSALSARSTSLFYVCLWRFYSPKSPETDTSHAHTLSGCARPSCTKQIATCCTMASRASLLSLACVGIAIVILLVCAQSVVAQGDEPSAAFSQQGAPESEKDQHLLRLVVILLPVMFVLWFILCIILAYIYICVCPKYYAK</sequence>
<protein>
    <recommendedName>
        <fullName evidence="4">Transmembrane protein</fullName>
    </recommendedName>
</protein>
<dbReference type="VEuPathDB" id="TriTrypDB:LmxM.19.1360"/>
<dbReference type="KEGG" id="lmi:LMXM_19_1360"/>
<proteinExistence type="predicted"/>
<feature type="transmembrane region" description="Helical" evidence="1">
    <location>
        <begin position="127"/>
        <end position="151"/>
    </location>
</feature>
<name>E9AS89_LEIMU</name>
<accession>E9AS89</accession>
<reference evidence="2 3" key="1">
    <citation type="journal article" date="2011" name="Genome Res.">
        <title>Chromosome and gene copy number variation allow major structural change between species and strains of Leishmania.</title>
        <authorList>
            <person name="Rogers M.B."/>
            <person name="Hilley J.D."/>
            <person name="Dickens N.J."/>
            <person name="Wilkes J."/>
            <person name="Bates P.A."/>
            <person name="Depledge D.P."/>
            <person name="Harris D."/>
            <person name="Her Y."/>
            <person name="Herzyk P."/>
            <person name="Imamura H."/>
            <person name="Otto T.D."/>
            <person name="Sanders M."/>
            <person name="Seeger K."/>
            <person name="Dujardin J.C."/>
            <person name="Berriman M."/>
            <person name="Smith D.F."/>
            <person name="Hertz-Fowler C."/>
            <person name="Mottram J.C."/>
        </authorList>
    </citation>
    <scope>NUCLEOTIDE SEQUENCE [LARGE SCALE GENOMIC DNA]</scope>
    <source>
        <strain evidence="2 3">MHOM/GT/2001/U1103</strain>
    </source>
</reference>
<dbReference type="Proteomes" id="UP000007259">
    <property type="component" value="Chromosome 19"/>
</dbReference>
<dbReference type="OrthoDB" id="265921at2759"/>